<keyword evidence="1 2" id="KW-0129">CBS domain</keyword>
<dbReference type="PANTHER" id="PTHR43080:SF2">
    <property type="entry name" value="CBS DOMAIN-CONTAINING PROTEIN"/>
    <property type="match status" value="1"/>
</dbReference>
<proteinExistence type="predicted"/>
<dbReference type="SUPFAM" id="SSF46785">
    <property type="entry name" value="Winged helix' DNA-binding domain"/>
    <property type="match status" value="1"/>
</dbReference>
<organism evidence="4 5">
    <name type="scientific">Sporolituus thermophilus DSM 23256</name>
    <dbReference type="NCBI Taxonomy" id="1123285"/>
    <lineage>
        <taxon>Bacteria</taxon>
        <taxon>Bacillati</taxon>
        <taxon>Bacillota</taxon>
        <taxon>Negativicutes</taxon>
        <taxon>Selenomonadales</taxon>
        <taxon>Sporomusaceae</taxon>
        <taxon>Sporolituus</taxon>
    </lineage>
</organism>
<dbReference type="PROSITE" id="PS51371">
    <property type="entry name" value="CBS"/>
    <property type="match status" value="2"/>
</dbReference>
<dbReference type="Gene3D" id="3.10.580.10">
    <property type="entry name" value="CBS-domain"/>
    <property type="match status" value="1"/>
</dbReference>
<keyword evidence="5" id="KW-1185">Reference proteome</keyword>
<dbReference type="PIRSF" id="PIRSF026546">
    <property type="entry name" value="UCP026546_CBS_YqzB"/>
    <property type="match status" value="1"/>
</dbReference>
<dbReference type="SUPFAM" id="SSF54631">
    <property type="entry name" value="CBS-domain pair"/>
    <property type="match status" value="1"/>
</dbReference>
<dbReference type="CDD" id="cd04617">
    <property type="entry name" value="CBS_pair_CcpN"/>
    <property type="match status" value="1"/>
</dbReference>
<evidence type="ECO:0000259" key="3">
    <source>
        <dbReference type="PROSITE" id="PS51371"/>
    </source>
</evidence>
<evidence type="ECO:0000313" key="5">
    <source>
        <dbReference type="Proteomes" id="UP000243333"/>
    </source>
</evidence>
<dbReference type="Pfam" id="PF00571">
    <property type="entry name" value="CBS"/>
    <property type="match status" value="2"/>
</dbReference>
<name>A0A1G7JJ91_9FIRM</name>
<dbReference type="EMBL" id="FNBU01000005">
    <property type="protein sequence ID" value="SDF24549.1"/>
    <property type="molecule type" value="Genomic_DNA"/>
</dbReference>
<dbReference type="InterPro" id="IPR016842">
    <property type="entry name" value="UCP026546_HTH-CBS"/>
</dbReference>
<feature type="domain" description="CBS" evidence="3">
    <location>
        <begin position="132"/>
        <end position="198"/>
    </location>
</feature>
<dbReference type="SMART" id="SM00116">
    <property type="entry name" value="CBS"/>
    <property type="match status" value="2"/>
</dbReference>
<dbReference type="InterPro" id="IPR000644">
    <property type="entry name" value="CBS_dom"/>
</dbReference>
<dbReference type="InterPro" id="IPR036390">
    <property type="entry name" value="WH_DNA-bd_sf"/>
</dbReference>
<protein>
    <submittedName>
        <fullName evidence="4">CBS domain-containing protein</fullName>
    </submittedName>
</protein>
<dbReference type="InterPro" id="IPR036388">
    <property type="entry name" value="WH-like_DNA-bd_sf"/>
</dbReference>
<dbReference type="InterPro" id="IPR051257">
    <property type="entry name" value="Diverse_CBS-Domain"/>
</dbReference>
<dbReference type="InterPro" id="IPR013196">
    <property type="entry name" value="HTH_11"/>
</dbReference>
<dbReference type="Proteomes" id="UP000243333">
    <property type="component" value="Unassembled WGS sequence"/>
</dbReference>
<reference evidence="5" key="1">
    <citation type="submission" date="2016-10" db="EMBL/GenBank/DDBJ databases">
        <authorList>
            <person name="Varghese N."/>
            <person name="Submissions S."/>
        </authorList>
    </citation>
    <scope>NUCLEOTIDE SEQUENCE [LARGE SCALE GENOMIC DNA]</scope>
    <source>
        <strain evidence="5">DSM 23256</strain>
    </source>
</reference>
<evidence type="ECO:0000256" key="1">
    <source>
        <dbReference type="ARBA" id="ARBA00023122"/>
    </source>
</evidence>
<evidence type="ECO:0000256" key="2">
    <source>
        <dbReference type="PROSITE-ProRule" id="PRU00703"/>
    </source>
</evidence>
<gene>
    <name evidence="4" type="ORF">SAMN05660235_00920</name>
</gene>
<sequence>MRTEGPITGEQIAERLNVTRAALRPDLAILVMAGIIDARPKVGYYYTGKNTFNMLVEEISRIKVRDVQSVPVVVPTNTSAYDVIVTMFLEDVGTVYVVEQGGILAGVVSRKDLLKIAMGSGDLHKVPVKVIMTPMTKIIVTTADESVLEAAKKIIDNEVDSLPVVRPLAADRTYEVVGRLTKTNITRLFVELGEGKRR</sequence>
<feature type="domain" description="CBS" evidence="3">
    <location>
        <begin position="67"/>
        <end position="123"/>
    </location>
</feature>
<dbReference type="InterPro" id="IPR046342">
    <property type="entry name" value="CBS_dom_sf"/>
</dbReference>
<dbReference type="AlphaFoldDB" id="A0A1G7JJ91"/>
<dbReference type="InterPro" id="IPR011991">
    <property type="entry name" value="ArsR-like_HTH"/>
</dbReference>
<evidence type="ECO:0000313" key="4">
    <source>
        <dbReference type="EMBL" id="SDF24549.1"/>
    </source>
</evidence>
<dbReference type="STRING" id="1123285.SAMN05660235_00920"/>
<dbReference type="Pfam" id="PF08279">
    <property type="entry name" value="HTH_11"/>
    <property type="match status" value="1"/>
</dbReference>
<dbReference type="Gene3D" id="1.10.10.10">
    <property type="entry name" value="Winged helix-like DNA-binding domain superfamily/Winged helix DNA-binding domain"/>
    <property type="match status" value="1"/>
</dbReference>
<dbReference type="CDD" id="cd00090">
    <property type="entry name" value="HTH_ARSR"/>
    <property type="match status" value="1"/>
</dbReference>
<dbReference type="PANTHER" id="PTHR43080">
    <property type="entry name" value="CBS DOMAIN-CONTAINING PROTEIN CBSX3, MITOCHONDRIAL"/>
    <property type="match status" value="1"/>
</dbReference>
<accession>A0A1G7JJ91</accession>